<evidence type="ECO:0000259" key="1">
    <source>
        <dbReference type="Pfam" id="PF19077"/>
    </source>
</evidence>
<dbReference type="AlphaFoldDB" id="A0A3D9KXT0"/>
<dbReference type="PANTHER" id="PTHR34677">
    <property type="match status" value="1"/>
</dbReference>
<evidence type="ECO:0008006" key="5">
    <source>
        <dbReference type="Google" id="ProtNLM"/>
    </source>
</evidence>
<feature type="domain" description="Bacterial Ig-like" evidence="1">
    <location>
        <begin position="755"/>
        <end position="833"/>
    </location>
</feature>
<accession>A0A3D9KXT0</accession>
<comment type="caution">
    <text evidence="3">The sequence shown here is derived from an EMBL/GenBank/DDBJ whole genome shotgun (WGS) entry which is preliminary data.</text>
</comment>
<evidence type="ECO:0000313" key="3">
    <source>
        <dbReference type="EMBL" id="RED91527.1"/>
    </source>
</evidence>
<dbReference type="Gene3D" id="2.60.40.10">
    <property type="entry name" value="Immunoglobulins"/>
    <property type="match status" value="2"/>
</dbReference>
<feature type="domain" description="Bacterial Ig-like" evidence="2">
    <location>
        <begin position="78"/>
        <end position="165"/>
    </location>
</feature>
<dbReference type="InterPro" id="IPR013783">
    <property type="entry name" value="Ig-like_fold"/>
</dbReference>
<dbReference type="Pfam" id="PF19078">
    <property type="entry name" value="Big_12"/>
    <property type="match status" value="3"/>
</dbReference>
<dbReference type="RefSeq" id="WP_245986541.1">
    <property type="nucleotide sequence ID" value="NZ_QREG01000040.1"/>
</dbReference>
<keyword evidence="4" id="KW-1185">Reference proteome</keyword>
<proteinExistence type="predicted"/>
<organism evidence="3 4">
    <name type="scientific">Marinoscillum furvescens DSM 4134</name>
    <dbReference type="NCBI Taxonomy" id="1122208"/>
    <lineage>
        <taxon>Bacteria</taxon>
        <taxon>Pseudomonadati</taxon>
        <taxon>Bacteroidota</taxon>
        <taxon>Cytophagia</taxon>
        <taxon>Cytophagales</taxon>
        <taxon>Reichenbachiellaceae</taxon>
        <taxon>Marinoscillum</taxon>
    </lineage>
</organism>
<dbReference type="InterPro" id="IPR044048">
    <property type="entry name" value="Big_12"/>
</dbReference>
<feature type="domain" description="Bacterial Ig-like" evidence="2">
    <location>
        <begin position="558"/>
        <end position="647"/>
    </location>
</feature>
<sequence>TFMVNVDFSEVVSGFDVSDITVTNGSASNLFTSDSIGFTVDISPTADGLVSVDVGAGVVTDGAGNNNTAATTYSITYDNTPPTVAISDAPASISVEDTITVTVDFSEIVTGFALSDVVATNATLGGLSTSNSINYTMDVYPSGGDIAIDIASDVVQDAAGNGNQTMMTIAISVCNPPNISLTIDDNRNCVNSNGEIAVTASTFGGEPSSYQIQLDQSRNLLELYTVNDGSVPTIFDSLEAGSYSVVVRNNDNTMCSADTSITIIDAVDSLVIDSLLVAVTPESGTLFADGAFDASGAVSGGSGNYSYAWVSSLPVATPDTLSTLSAPSGLTYWPQSEALNLNDYLMLGTFSSSNLVSQDLPNYVLLVSDSVTGCTASQQLQLPVQQSLVTVNALPLEDRYINEGGNVGEVIAWKLRIDVESADLYPSYIHNVIDGIANNGDIKPTINWYRNTTDDFSSATQVTSLSNTLSYFEGNSEYSFEAVDTLYGQQMKYEAGTSTYMYMTLELADTAKLGADFYVKDLLSANADSSFGFVTAYGQMSFSIGETNPGRRFLIVNDSVPPSVTLSTLVANNTNSDSIGVTMTLSEPVSAFDASVFTVTNGSVTNLTGSDSSYTFAVIPVVDGIVSVGLDTAVITDLAGNGNRPSNELQWIVDTTEPVVGVDSKFTADGSPELTGTVDDSNAQISITVNGQTHAAVNNQNGTWTLASGTITPDLSFGTYDVVAQATDSVGNIGFDQTIDELTIDGTAPVITAFDLLTNAPSPALAGGIDDVSAAVSINLLGNAYSATNNGDGTWSLDSGLINELSEGNYTFEAIAVDGNGQRDTASATLIIDLTPPSVVVDELLTSTPSPSLSGTVDDFQASISVTVAGVSYTAT</sequence>
<protein>
    <recommendedName>
        <fullName evidence="5">Ig-like domain-containing protein</fullName>
    </recommendedName>
</protein>
<dbReference type="InterPro" id="IPR044016">
    <property type="entry name" value="Big_13"/>
</dbReference>
<feature type="domain" description="Bacterial Ig-like" evidence="2">
    <location>
        <begin position="1"/>
        <end position="73"/>
    </location>
</feature>
<feature type="non-terminal residue" evidence="3">
    <location>
        <position position="1"/>
    </location>
</feature>
<dbReference type="EMBL" id="QREG01000040">
    <property type="protein sequence ID" value="RED91527.1"/>
    <property type="molecule type" value="Genomic_DNA"/>
</dbReference>
<feature type="domain" description="Bacterial Ig-like" evidence="1">
    <location>
        <begin position="665"/>
        <end position="745"/>
    </location>
</feature>
<evidence type="ECO:0000259" key="2">
    <source>
        <dbReference type="Pfam" id="PF19078"/>
    </source>
</evidence>
<gene>
    <name evidence="3" type="ORF">C7460_1401</name>
</gene>
<dbReference type="Proteomes" id="UP000256779">
    <property type="component" value="Unassembled WGS sequence"/>
</dbReference>
<feature type="non-terminal residue" evidence="3">
    <location>
        <position position="876"/>
    </location>
</feature>
<dbReference type="Pfam" id="PF19077">
    <property type="entry name" value="Big_13"/>
    <property type="match status" value="2"/>
</dbReference>
<name>A0A3D9KXT0_MARFU</name>
<reference evidence="3 4" key="1">
    <citation type="submission" date="2018-07" db="EMBL/GenBank/DDBJ databases">
        <title>Genomic Encyclopedia of Type Strains, Phase IV (KMG-IV): sequencing the most valuable type-strain genomes for metagenomic binning, comparative biology and taxonomic classification.</title>
        <authorList>
            <person name="Goeker M."/>
        </authorList>
    </citation>
    <scope>NUCLEOTIDE SEQUENCE [LARGE SCALE GENOMIC DNA]</scope>
    <source>
        <strain evidence="3 4">DSM 4134</strain>
    </source>
</reference>
<dbReference type="PANTHER" id="PTHR34677:SF3">
    <property type="entry name" value="BACTERIAL IG-LIKE DOMAIN-CONTAINING PROTEIN"/>
    <property type="match status" value="1"/>
</dbReference>
<evidence type="ECO:0000313" key="4">
    <source>
        <dbReference type="Proteomes" id="UP000256779"/>
    </source>
</evidence>